<dbReference type="SUPFAM" id="SSF53474">
    <property type="entry name" value="alpha/beta-Hydrolases"/>
    <property type="match status" value="1"/>
</dbReference>
<dbReference type="InterPro" id="IPR029058">
    <property type="entry name" value="AB_hydrolase_fold"/>
</dbReference>
<evidence type="ECO:0000313" key="2">
    <source>
        <dbReference type="EMBL" id="TMQ69288.1"/>
    </source>
</evidence>
<dbReference type="InterPro" id="IPR000073">
    <property type="entry name" value="AB_hydrolase_1"/>
</dbReference>
<proteinExistence type="predicted"/>
<dbReference type="GO" id="GO:0016020">
    <property type="term" value="C:membrane"/>
    <property type="evidence" value="ECO:0007669"/>
    <property type="project" value="TreeGrafter"/>
</dbReference>
<accession>A0A538U0A1</accession>
<evidence type="ECO:0000259" key="1">
    <source>
        <dbReference type="Pfam" id="PF00561"/>
    </source>
</evidence>
<protein>
    <submittedName>
        <fullName evidence="2">Alpha/beta hydrolase</fullName>
    </submittedName>
</protein>
<dbReference type="InterPro" id="IPR050266">
    <property type="entry name" value="AB_hydrolase_sf"/>
</dbReference>
<dbReference type="Gene3D" id="3.40.50.1820">
    <property type="entry name" value="alpha/beta hydrolase"/>
    <property type="match status" value="1"/>
</dbReference>
<keyword evidence="2" id="KW-0378">Hydrolase</keyword>
<dbReference type="PANTHER" id="PTHR43798">
    <property type="entry name" value="MONOACYLGLYCEROL LIPASE"/>
    <property type="match status" value="1"/>
</dbReference>
<feature type="domain" description="AB hydrolase-1" evidence="1">
    <location>
        <begin position="53"/>
        <end position="196"/>
    </location>
</feature>
<evidence type="ECO:0000313" key="3">
    <source>
        <dbReference type="Proteomes" id="UP000319836"/>
    </source>
</evidence>
<feature type="non-terminal residue" evidence="2">
    <location>
        <position position="268"/>
    </location>
</feature>
<dbReference type="GO" id="GO:0016787">
    <property type="term" value="F:hydrolase activity"/>
    <property type="evidence" value="ECO:0007669"/>
    <property type="project" value="UniProtKB-KW"/>
</dbReference>
<name>A0A538U0A1_UNCEI</name>
<dbReference type="PANTHER" id="PTHR43798:SF33">
    <property type="entry name" value="HYDROLASE, PUTATIVE (AFU_ORTHOLOGUE AFUA_2G14860)-RELATED"/>
    <property type="match status" value="1"/>
</dbReference>
<reference evidence="2 3" key="1">
    <citation type="journal article" date="2019" name="Nat. Microbiol.">
        <title>Mediterranean grassland soil C-N compound turnover is dependent on rainfall and depth, and is mediated by genomically divergent microorganisms.</title>
        <authorList>
            <person name="Diamond S."/>
            <person name="Andeer P.F."/>
            <person name="Li Z."/>
            <person name="Crits-Christoph A."/>
            <person name="Burstein D."/>
            <person name="Anantharaman K."/>
            <person name="Lane K.R."/>
            <person name="Thomas B.C."/>
            <person name="Pan C."/>
            <person name="Northen T.R."/>
            <person name="Banfield J.F."/>
        </authorList>
    </citation>
    <scope>NUCLEOTIDE SEQUENCE [LARGE SCALE GENOMIC DNA]</scope>
    <source>
        <strain evidence="2">WS_10</strain>
    </source>
</reference>
<comment type="caution">
    <text evidence="2">The sequence shown here is derived from an EMBL/GenBank/DDBJ whole genome shotgun (WGS) entry which is preliminary data.</text>
</comment>
<dbReference type="Pfam" id="PF00561">
    <property type="entry name" value="Abhydrolase_1"/>
    <property type="match status" value="1"/>
</dbReference>
<sequence>MTAGASARLTATAADLPEAVAAALVNPIPGTPAAVPAGGISWGTLSWGNPSDPPLLLVHGVTSNAAIWWRVGPALAAADRRVIAVDMPGHGAATAWLGRHRFTDTAAELAGFIRAAGLDRPDLVVVGHSWGAMVSAHLPIAGIRPASIVLIDPPCLSVDQLEALTHDSTEREYSTPDEARSAVRSANPAWSEGDVEAKARALVEFDAACVLAVLLRNGPWDAGMAGLRDPSAWGIPTWLIRGEWATGGFIPGAQVPAIEEQLGPGHVI</sequence>
<gene>
    <name evidence="2" type="ORF">E6K80_12250</name>
</gene>
<dbReference type="EMBL" id="VBPA01000315">
    <property type="protein sequence ID" value="TMQ69288.1"/>
    <property type="molecule type" value="Genomic_DNA"/>
</dbReference>
<organism evidence="2 3">
    <name type="scientific">Eiseniibacteriota bacterium</name>
    <dbReference type="NCBI Taxonomy" id="2212470"/>
    <lineage>
        <taxon>Bacteria</taxon>
        <taxon>Candidatus Eiseniibacteriota</taxon>
    </lineage>
</organism>
<dbReference type="AlphaFoldDB" id="A0A538U0A1"/>
<dbReference type="Proteomes" id="UP000319836">
    <property type="component" value="Unassembled WGS sequence"/>
</dbReference>